<reference evidence="1" key="1">
    <citation type="submission" date="2020-10" db="EMBL/GenBank/DDBJ databases">
        <authorList>
            <person name="Muller C M."/>
        </authorList>
    </citation>
    <scope>NUCLEOTIDE SEQUENCE</scope>
    <source>
        <strain evidence="1">THUN-12</strain>
    </source>
</reference>
<accession>A0A9W4D3E2</accession>
<evidence type="ECO:0000313" key="1">
    <source>
        <dbReference type="EMBL" id="CAD6503371.1"/>
    </source>
</evidence>
<dbReference type="EMBL" id="CAJHIT010000007">
    <property type="protein sequence ID" value="CAD6503371.1"/>
    <property type="molecule type" value="Genomic_DNA"/>
</dbReference>
<protein>
    <submittedName>
        <fullName evidence="1">BgTH12-03037</fullName>
    </submittedName>
</protein>
<evidence type="ECO:0000313" key="2">
    <source>
        <dbReference type="Proteomes" id="UP000683417"/>
    </source>
</evidence>
<gene>
    <name evidence="1" type="ORF">BGTH12_LOCUS4729</name>
</gene>
<sequence length="44" mass="4832">MELNCLRTGAGFLTLISDGVSGAILGEKYIQILTLYHGPFPQHR</sequence>
<comment type="caution">
    <text evidence="1">The sequence shown here is derived from an EMBL/GenBank/DDBJ whole genome shotgun (WGS) entry which is preliminary data.</text>
</comment>
<proteinExistence type="predicted"/>
<name>A0A9W4D3E2_BLUGR</name>
<dbReference type="Proteomes" id="UP000683417">
    <property type="component" value="Unassembled WGS sequence"/>
</dbReference>
<organism evidence="1 2">
    <name type="scientific">Blumeria graminis f. sp. triticale</name>
    <dbReference type="NCBI Taxonomy" id="1689686"/>
    <lineage>
        <taxon>Eukaryota</taxon>
        <taxon>Fungi</taxon>
        <taxon>Dikarya</taxon>
        <taxon>Ascomycota</taxon>
        <taxon>Pezizomycotina</taxon>
        <taxon>Leotiomycetes</taxon>
        <taxon>Erysiphales</taxon>
        <taxon>Erysiphaceae</taxon>
        <taxon>Blumeria</taxon>
    </lineage>
</organism>
<dbReference type="AlphaFoldDB" id="A0A9W4D3E2"/>